<dbReference type="Proteomes" id="UP000689195">
    <property type="component" value="Unassembled WGS sequence"/>
</dbReference>
<evidence type="ECO:0000313" key="2">
    <source>
        <dbReference type="EMBL" id="CAD8159808.1"/>
    </source>
</evidence>
<accession>A0A8S1U5E4</accession>
<feature type="region of interest" description="Disordered" evidence="1">
    <location>
        <begin position="104"/>
        <end position="126"/>
    </location>
</feature>
<dbReference type="AlphaFoldDB" id="A0A8S1U5E4"/>
<feature type="compositionally biased region" description="Polar residues" evidence="1">
    <location>
        <begin position="54"/>
        <end position="72"/>
    </location>
</feature>
<reference evidence="2" key="1">
    <citation type="submission" date="2021-01" db="EMBL/GenBank/DDBJ databases">
        <authorList>
            <consortium name="Genoscope - CEA"/>
            <person name="William W."/>
        </authorList>
    </citation>
    <scope>NUCLEOTIDE SEQUENCE</scope>
</reference>
<protein>
    <submittedName>
        <fullName evidence="2">Uncharacterized protein</fullName>
    </submittedName>
</protein>
<evidence type="ECO:0000313" key="3">
    <source>
        <dbReference type="Proteomes" id="UP000689195"/>
    </source>
</evidence>
<gene>
    <name evidence="2" type="ORF">PPENT_87.1.T0340001</name>
</gene>
<dbReference type="EMBL" id="CAJJDO010000034">
    <property type="protein sequence ID" value="CAD8159808.1"/>
    <property type="molecule type" value="Genomic_DNA"/>
</dbReference>
<feature type="compositionally biased region" description="Basic and acidic residues" evidence="1">
    <location>
        <begin position="115"/>
        <end position="126"/>
    </location>
</feature>
<sequence>MLSLKIKMKFNSENQKFGGSKDRGISAQVFVLKNLIIILFFKLKYHGKKIQTNNPSRGPIMQTSTSLANNNPPRERRALCEDYMWAIFRKGQLRQIPPYPFLRQTQERQSQQRQRSHDQENDRDERTEQIWTERLFRRTYENLRNQHGRRYEVAKFKILGTPLIIDPKD</sequence>
<comment type="caution">
    <text evidence="2">The sequence shown here is derived from an EMBL/GenBank/DDBJ whole genome shotgun (WGS) entry which is preliminary data.</text>
</comment>
<name>A0A8S1U5E4_9CILI</name>
<evidence type="ECO:0000256" key="1">
    <source>
        <dbReference type="SAM" id="MobiDB-lite"/>
    </source>
</evidence>
<organism evidence="2 3">
    <name type="scientific">Paramecium pentaurelia</name>
    <dbReference type="NCBI Taxonomy" id="43138"/>
    <lineage>
        <taxon>Eukaryota</taxon>
        <taxon>Sar</taxon>
        <taxon>Alveolata</taxon>
        <taxon>Ciliophora</taxon>
        <taxon>Intramacronucleata</taxon>
        <taxon>Oligohymenophorea</taxon>
        <taxon>Peniculida</taxon>
        <taxon>Parameciidae</taxon>
        <taxon>Paramecium</taxon>
    </lineage>
</organism>
<proteinExistence type="predicted"/>
<feature type="region of interest" description="Disordered" evidence="1">
    <location>
        <begin position="54"/>
        <end position="73"/>
    </location>
</feature>
<feature type="compositionally biased region" description="Low complexity" evidence="1">
    <location>
        <begin position="104"/>
        <end position="113"/>
    </location>
</feature>
<keyword evidence="3" id="KW-1185">Reference proteome</keyword>